<name>A0A392W977_9FABA</name>
<keyword evidence="2" id="KW-1185">Reference proteome</keyword>
<proteinExistence type="predicted"/>
<feature type="non-terminal residue" evidence="1">
    <location>
        <position position="1"/>
    </location>
</feature>
<dbReference type="AlphaFoldDB" id="A0A392W977"/>
<dbReference type="EMBL" id="LXQA011435562">
    <property type="protein sequence ID" value="MCI97194.1"/>
    <property type="molecule type" value="Genomic_DNA"/>
</dbReference>
<comment type="caution">
    <text evidence="1">The sequence shown here is derived from an EMBL/GenBank/DDBJ whole genome shotgun (WGS) entry which is preliminary data.</text>
</comment>
<accession>A0A392W977</accession>
<evidence type="ECO:0000313" key="1">
    <source>
        <dbReference type="EMBL" id="MCI97194.1"/>
    </source>
</evidence>
<organism evidence="1 2">
    <name type="scientific">Trifolium medium</name>
    <dbReference type="NCBI Taxonomy" id="97028"/>
    <lineage>
        <taxon>Eukaryota</taxon>
        <taxon>Viridiplantae</taxon>
        <taxon>Streptophyta</taxon>
        <taxon>Embryophyta</taxon>
        <taxon>Tracheophyta</taxon>
        <taxon>Spermatophyta</taxon>
        <taxon>Magnoliopsida</taxon>
        <taxon>eudicotyledons</taxon>
        <taxon>Gunneridae</taxon>
        <taxon>Pentapetalae</taxon>
        <taxon>rosids</taxon>
        <taxon>fabids</taxon>
        <taxon>Fabales</taxon>
        <taxon>Fabaceae</taxon>
        <taxon>Papilionoideae</taxon>
        <taxon>50 kb inversion clade</taxon>
        <taxon>NPAAA clade</taxon>
        <taxon>Hologalegina</taxon>
        <taxon>IRL clade</taxon>
        <taxon>Trifolieae</taxon>
        <taxon>Trifolium</taxon>
    </lineage>
</organism>
<reference evidence="1 2" key="1">
    <citation type="journal article" date="2018" name="Front. Plant Sci.">
        <title>Red Clover (Trifolium pratense) and Zigzag Clover (T. medium) - A Picture of Genomic Similarities and Differences.</title>
        <authorList>
            <person name="Dluhosova J."/>
            <person name="Istvanek J."/>
            <person name="Nedelnik J."/>
            <person name="Repkova J."/>
        </authorList>
    </citation>
    <scope>NUCLEOTIDE SEQUENCE [LARGE SCALE GENOMIC DNA]</scope>
    <source>
        <strain evidence="2">cv. 10/8</strain>
        <tissue evidence="1">Leaf</tissue>
    </source>
</reference>
<evidence type="ECO:0000313" key="2">
    <source>
        <dbReference type="Proteomes" id="UP000265520"/>
    </source>
</evidence>
<protein>
    <submittedName>
        <fullName evidence="1">Uncharacterized protein</fullName>
    </submittedName>
</protein>
<sequence length="41" mass="4349">HGCDTTMPLMGLSRSSPQTVTVVLAVSVADRNTGMNGFLRQ</sequence>
<dbReference type="Proteomes" id="UP000265520">
    <property type="component" value="Unassembled WGS sequence"/>
</dbReference>